<organism evidence="1 2">
    <name type="scientific">Oikopleura dioica</name>
    <name type="common">Tunicate</name>
    <dbReference type="NCBI Taxonomy" id="34765"/>
    <lineage>
        <taxon>Eukaryota</taxon>
        <taxon>Metazoa</taxon>
        <taxon>Chordata</taxon>
        <taxon>Tunicata</taxon>
        <taxon>Appendicularia</taxon>
        <taxon>Copelata</taxon>
        <taxon>Oikopleuridae</taxon>
        <taxon>Oikopleura</taxon>
    </lineage>
</organism>
<name>A0ABN7T3A2_OIKDI</name>
<keyword evidence="2" id="KW-1185">Reference proteome</keyword>
<evidence type="ECO:0000313" key="2">
    <source>
        <dbReference type="Proteomes" id="UP001158576"/>
    </source>
</evidence>
<evidence type="ECO:0000313" key="1">
    <source>
        <dbReference type="EMBL" id="CAG5110158.1"/>
    </source>
</evidence>
<gene>
    <name evidence="1" type="ORF">OKIOD_LOCUS13353</name>
</gene>
<accession>A0ABN7T3A2</accession>
<reference evidence="1 2" key="1">
    <citation type="submission" date="2021-04" db="EMBL/GenBank/DDBJ databases">
        <authorList>
            <person name="Bliznina A."/>
        </authorList>
    </citation>
    <scope>NUCLEOTIDE SEQUENCE [LARGE SCALE GENOMIC DNA]</scope>
</reference>
<dbReference type="Proteomes" id="UP001158576">
    <property type="component" value="Chromosome 2"/>
</dbReference>
<protein>
    <submittedName>
        <fullName evidence="1">Oidioi.mRNA.OKI2018_I69.chr2.g4588.t1.cds</fullName>
    </submittedName>
</protein>
<dbReference type="EMBL" id="OU015567">
    <property type="protein sequence ID" value="CAG5110158.1"/>
    <property type="molecule type" value="Genomic_DNA"/>
</dbReference>
<proteinExistence type="predicted"/>
<sequence>MHAQDHQAPHIRKKLVAKAITGISQKQKKLKEIGSAKQKEAKTYDELVEYLDENCRNKHLKELEEWADYHSIYQLAKVTKNLRESCKGVDFYSKRIKLNERVHEAKKLIASLEKEGVGCIAYTRVIRLVEIGFSIDTTIKDPRWRKFWQNTVTKDEIELTLEKMANLLNDFALEFSFNCPNINTKNFVLNVINFKKKWYRKNSFKKLE</sequence>